<dbReference type="Proteomes" id="UP000235786">
    <property type="component" value="Unassembled WGS sequence"/>
</dbReference>
<reference evidence="1 2" key="1">
    <citation type="submission" date="2016-04" db="EMBL/GenBank/DDBJ databases">
        <title>A degradative enzymes factory behind the ericoid mycorrhizal symbiosis.</title>
        <authorList>
            <consortium name="DOE Joint Genome Institute"/>
            <person name="Martino E."/>
            <person name="Morin E."/>
            <person name="Grelet G."/>
            <person name="Kuo A."/>
            <person name="Kohler A."/>
            <person name="Daghino S."/>
            <person name="Barry K."/>
            <person name="Choi C."/>
            <person name="Cichocki N."/>
            <person name="Clum A."/>
            <person name="Copeland A."/>
            <person name="Hainaut M."/>
            <person name="Haridas S."/>
            <person name="Labutti K."/>
            <person name="Lindquist E."/>
            <person name="Lipzen A."/>
            <person name="Khouja H.-R."/>
            <person name="Murat C."/>
            <person name="Ohm R."/>
            <person name="Olson A."/>
            <person name="Spatafora J."/>
            <person name="Veneault-Fourrey C."/>
            <person name="Henrissat B."/>
            <person name="Grigoriev I."/>
            <person name="Martin F."/>
            <person name="Perotto S."/>
        </authorList>
    </citation>
    <scope>NUCLEOTIDE SEQUENCE [LARGE SCALE GENOMIC DNA]</scope>
    <source>
        <strain evidence="1 2">F</strain>
    </source>
</reference>
<keyword evidence="2" id="KW-1185">Reference proteome</keyword>
<gene>
    <name evidence="1" type="ORF">L207DRAFT_188640</name>
</gene>
<dbReference type="AlphaFoldDB" id="A0A2J6QYW8"/>
<name>A0A2J6QYW8_HYAVF</name>
<sequence>MVRSHSVQGHCFVNSFKGIRRMASHRHFPQASTIILHTAPRQVNQDGANRYQHHRSFNRLGQHSNSCTQRCRNIRARYRTARPSPRCDRARVTVASDV</sequence>
<dbReference type="EMBL" id="KZ613962">
    <property type="protein sequence ID" value="PMD31431.1"/>
    <property type="molecule type" value="Genomic_DNA"/>
</dbReference>
<accession>A0A2J6QYW8</accession>
<protein>
    <submittedName>
        <fullName evidence="1">Uncharacterized protein</fullName>
    </submittedName>
</protein>
<evidence type="ECO:0000313" key="1">
    <source>
        <dbReference type="EMBL" id="PMD31431.1"/>
    </source>
</evidence>
<organism evidence="1 2">
    <name type="scientific">Hyaloscypha variabilis (strain UAMH 11265 / GT02V1 / F)</name>
    <name type="common">Meliniomyces variabilis</name>
    <dbReference type="NCBI Taxonomy" id="1149755"/>
    <lineage>
        <taxon>Eukaryota</taxon>
        <taxon>Fungi</taxon>
        <taxon>Dikarya</taxon>
        <taxon>Ascomycota</taxon>
        <taxon>Pezizomycotina</taxon>
        <taxon>Leotiomycetes</taxon>
        <taxon>Helotiales</taxon>
        <taxon>Hyaloscyphaceae</taxon>
        <taxon>Hyaloscypha</taxon>
        <taxon>Hyaloscypha variabilis</taxon>
    </lineage>
</organism>
<proteinExistence type="predicted"/>
<evidence type="ECO:0000313" key="2">
    <source>
        <dbReference type="Proteomes" id="UP000235786"/>
    </source>
</evidence>